<comment type="caution">
    <text evidence="8">The sequence shown here is derived from an EMBL/GenBank/DDBJ whole genome shotgun (WGS) entry which is preliminary data.</text>
</comment>
<dbReference type="InterPro" id="IPR050281">
    <property type="entry name" value="Flavin_monoamine_oxidase"/>
</dbReference>
<evidence type="ECO:0000259" key="7">
    <source>
        <dbReference type="Pfam" id="PF01593"/>
    </source>
</evidence>
<dbReference type="PANTHER" id="PTHR10742:SF410">
    <property type="entry name" value="LYSINE-SPECIFIC HISTONE DEMETHYLASE 2"/>
    <property type="match status" value="1"/>
</dbReference>
<feature type="domain" description="Amine oxidase" evidence="7">
    <location>
        <begin position="22"/>
        <end position="418"/>
    </location>
</feature>
<dbReference type="GO" id="GO:0050361">
    <property type="term" value="F:tryptophan 2-monooxygenase activity"/>
    <property type="evidence" value="ECO:0007669"/>
    <property type="project" value="UniProtKB-EC"/>
</dbReference>
<comment type="catalytic activity">
    <reaction evidence="6">
        <text>L-tryptophan + O2 = indole-3-acetamide + CO2 + H2O</text>
        <dbReference type="Rhea" id="RHEA:16165"/>
        <dbReference type="ChEBI" id="CHEBI:15377"/>
        <dbReference type="ChEBI" id="CHEBI:15379"/>
        <dbReference type="ChEBI" id="CHEBI:16031"/>
        <dbReference type="ChEBI" id="CHEBI:16526"/>
        <dbReference type="ChEBI" id="CHEBI:57912"/>
        <dbReference type="EC" id="1.13.12.3"/>
    </reaction>
</comment>
<evidence type="ECO:0000256" key="6">
    <source>
        <dbReference type="ARBA" id="ARBA00047321"/>
    </source>
</evidence>
<dbReference type="AlphaFoldDB" id="A0A2W4CV23"/>
<dbReference type="SUPFAM" id="SSF54373">
    <property type="entry name" value="FAD-linked reductases, C-terminal domain"/>
    <property type="match status" value="1"/>
</dbReference>
<dbReference type="GO" id="GO:0009851">
    <property type="term" value="P:auxin biosynthetic process"/>
    <property type="evidence" value="ECO:0007669"/>
    <property type="project" value="UniProtKB-KW"/>
</dbReference>
<gene>
    <name evidence="8" type="ORF">CPY51_04305</name>
</gene>
<comment type="similarity">
    <text evidence="2">Belongs to the tryptophan 2-monooxygenase family.</text>
</comment>
<evidence type="ECO:0000256" key="1">
    <source>
        <dbReference type="ARBA" id="ARBA00004814"/>
    </source>
</evidence>
<name>A0A2W4CV23_9HYPH</name>
<dbReference type="InterPro" id="IPR036188">
    <property type="entry name" value="FAD/NAD-bd_sf"/>
</dbReference>
<dbReference type="PANTHER" id="PTHR10742">
    <property type="entry name" value="FLAVIN MONOAMINE OXIDASE"/>
    <property type="match status" value="1"/>
</dbReference>
<dbReference type="Gene3D" id="3.50.50.60">
    <property type="entry name" value="FAD/NAD(P)-binding domain"/>
    <property type="match status" value="1"/>
</dbReference>
<dbReference type="RefSeq" id="WP_111158815.1">
    <property type="nucleotide sequence ID" value="NZ_PCDP01000003.1"/>
</dbReference>
<dbReference type="Pfam" id="PF01593">
    <property type="entry name" value="Amino_oxidase"/>
    <property type="match status" value="1"/>
</dbReference>
<evidence type="ECO:0000313" key="9">
    <source>
        <dbReference type="Proteomes" id="UP000248925"/>
    </source>
</evidence>
<dbReference type="InterPro" id="IPR002937">
    <property type="entry name" value="Amino_oxidase"/>
</dbReference>
<protein>
    <recommendedName>
        <fullName evidence="4">Tryptophan 2-monooxygenase</fullName>
        <ecNumber evidence="3">1.13.12.3</ecNumber>
    </recommendedName>
</protein>
<dbReference type="EC" id="1.13.12.3" evidence="3"/>
<accession>A0A2W4CV23</accession>
<reference evidence="8 9" key="1">
    <citation type="journal article" date="2018" name="Sci. Rep.">
        <title>Rhizobium tumorigenes sp. nov., a novel plant tumorigenic bacterium isolated from cane gall tumors on thornless blackberry.</title>
        <authorList>
            <person name="Kuzmanovi N."/>
            <person name="Smalla K."/>
            <person name="Gronow S."/>
            <person name="PuBawska J."/>
        </authorList>
    </citation>
    <scope>NUCLEOTIDE SEQUENCE [LARGE SCALE GENOMIC DNA]</scope>
    <source>
        <strain evidence="8 9">CCBAU 85046</strain>
    </source>
</reference>
<organism evidence="8 9">
    <name type="scientific">Rhizobium tubonense</name>
    <dbReference type="NCBI Taxonomy" id="484088"/>
    <lineage>
        <taxon>Bacteria</taxon>
        <taxon>Pseudomonadati</taxon>
        <taxon>Pseudomonadota</taxon>
        <taxon>Alphaproteobacteria</taxon>
        <taxon>Hyphomicrobiales</taxon>
        <taxon>Rhizobiaceae</taxon>
        <taxon>Rhizobium/Agrobacterium group</taxon>
        <taxon>Rhizobium</taxon>
    </lineage>
</organism>
<evidence type="ECO:0000313" key="8">
    <source>
        <dbReference type="EMBL" id="PZM16212.1"/>
    </source>
</evidence>
<evidence type="ECO:0000256" key="5">
    <source>
        <dbReference type="ARBA" id="ARBA00023070"/>
    </source>
</evidence>
<comment type="pathway">
    <text evidence="1">Plant hormone metabolism; auxin biosynthesis.</text>
</comment>
<proteinExistence type="inferred from homology"/>
<dbReference type="Proteomes" id="UP000248925">
    <property type="component" value="Unassembled WGS sequence"/>
</dbReference>
<sequence length="425" mass="45119">MSDSLEWKGGAIDVTIVGAGAAGIGAARRLQALRPDLSVLVLEAGDRVGGRAWTIRPPLLEGNPVDLGCGWLHGARTNAWTGIAEEIGLTVEKTPAPWSEGGRNLEAKIQAEQDARAAINEFFLRAEKHSDQHPDGALADLLEPGNPFNGRLGAIGTYLNGAELDQASIKDYSNYDPGPGPDWRIREGYGTLVATYAQPVPVKLGAIVTRVDHRAADHIVVETTMGTIETRAVVISVSTNVLASEHIRFDPPFPEKIKAAGELPLGLANKLFLRTSLPEEFPLDTHLIGSRNLSATGSYQIRPFGRPVIEAYFGGPLAHDLEKAGQAAALSFASEELAHHFGNEVTAKLDVAAMSAWAGTRHIGGSYSYARPGASPQRSVLAAPVDDRLFFAGEACSLSRFSTAHGAYETGAAAAERIAISIPGR</sequence>
<keyword evidence="5" id="KW-0073">Auxin biosynthesis</keyword>
<evidence type="ECO:0000256" key="4">
    <source>
        <dbReference type="ARBA" id="ARBA00017871"/>
    </source>
</evidence>
<dbReference type="EMBL" id="PCDP01000003">
    <property type="protein sequence ID" value="PZM16212.1"/>
    <property type="molecule type" value="Genomic_DNA"/>
</dbReference>
<keyword evidence="9" id="KW-1185">Reference proteome</keyword>
<dbReference type="SUPFAM" id="SSF51905">
    <property type="entry name" value="FAD/NAD(P)-binding domain"/>
    <property type="match status" value="1"/>
</dbReference>
<evidence type="ECO:0000256" key="2">
    <source>
        <dbReference type="ARBA" id="ARBA00005833"/>
    </source>
</evidence>
<dbReference type="OrthoDB" id="337830at2"/>
<evidence type="ECO:0000256" key="3">
    <source>
        <dbReference type="ARBA" id="ARBA00012535"/>
    </source>
</evidence>